<evidence type="ECO:0000256" key="8">
    <source>
        <dbReference type="ARBA" id="ARBA00023326"/>
    </source>
</evidence>
<evidence type="ECO:0000259" key="9">
    <source>
        <dbReference type="Pfam" id="PF03639"/>
    </source>
</evidence>
<reference evidence="12" key="1">
    <citation type="journal article" date="2015" name="J. Biotechnol.">
        <title>The structure of the Cyberlindnera jadinii genome and its relation to Candida utilis analyzed by the occurrence of single nucleotide polymorphisms.</title>
        <authorList>
            <person name="Rupp O."/>
            <person name="Brinkrolf K."/>
            <person name="Buerth C."/>
            <person name="Kunigo M."/>
            <person name="Schneider J."/>
            <person name="Jaenicke S."/>
            <person name="Goesmann A."/>
            <person name="Puehler A."/>
            <person name="Jaeger K.-E."/>
            <person name="Ernst J.F."/>
        </authorList>
    </citation>
    <scope>NUCLEOTIDE SEQUENCE [LARGE SCALE GENOMIC DNA]</scope>
    <source>
        <strain evidence="12">ATCC 18201 / CBS 1600 / BCRC 20928 / JCM 3617 / NBRC 0987 / NRRL Y-1542</strain>
    </source>
</reference>
<feature type="domain" description="Glycosyl hydrolase family 81 C-terminal" evidence="10">
    <location>
        <begin position="375"/>
        <end position="722"/>
    </location>
</feature>
<comment type="catalytic activity">
    <reaction evidence="1">
        <text>Hydrolysis of (1-&gt;3)-beta-D-glucosidic linkages in (1-&gt;3)-beta-D-glucans.</text>
        <dbReference type="EC" id="3.2.1.39"/>
    </reaction>
</comment>
<evidence type="ECO:0000256" key="2">
    <source>
        <dbReference type="ARBA" id="ARBA00010730"/>
    </source>
</evidence>
<dbReference type="InterPro" id="IPR040720">
    <property type="entry name" value="GH81_C"/>
</dbReference>
<keyword evidence="8" id="KW-0624">Polysaccharide degradation</keyword>
<dbReference type="InterPro" id="IPR005200">
    <property type="entry name" value="Endo-beta-glucanase"/>
</dbReference>
<evidence type="ECO:0000256" key="4">
    <source>
        <dbReference type="ARBA" id="ARBA00022801"/>
    </source>
</evidence>
<dbReference type="GO" id="GO:0071555">
    <property type="term" value="P:cell wall organization"/>
    <property type="evidence" value="ECO:0007669"/>
    <property type="project" value="UniProtKB-KW"/>
</dbReference>
<dbReference type="Pfam" id="PF17652">
    <property type="entry name" value="Glyco_hydro81C"/>
    <property type="match status" value="1"/>
</dbReference>
<evidence type="ECO:0000256" key="3">
    <source>
        <dbReference type="ARBA" id="ARBA00012780"/>
    </source>
</evidence>
<gene>
    <name evidence="11" type="primary">ACF2</name>
    <name evidence="11" type="ORF">BN1211_4407</name>
</gene>
<dbReference type="PROSITE" id="PS52008">
    <property type="entry name" value="GH81"/>
    <property type="match status" value="1"/>
</dbReference>
<keyword evidence="4" id="KW-0378">Hydrolase</keyword>
<dbReference type="EC" id="3.2.1.39" evidence="3"/>
<accession>A0A0H5C6N5</accession>
<sequence>MYDRPPMPLPQYAADVQHSLTSKLRDMTMRGSSDIFANSISSDQPLSIFGRSNHEVTLPAKTLSNSRPVETNKFYGNMLLGDQTLPVWTHPYSVWFSKDLNYEGLAVHHVPNSDRVYGPDANSNPVQYFFGPVGVKSFVFGSTDFNSNVTMGLENIRHLSADCKIYSQNQGYIISPLVQGEGFVTTVYFNLIPKFTSVVGFAKVTGDTSPRAGINKYKVTLNNNRTWTLYVTLPTGQSLNLSLQDGNTIVGDRSVNGAVFQVVSSTDAVFDKAAGMYPTRGTLSGSVDGTTGSYSVTYSTAGSSNNGTTAMFALPHHVSSFTSSMAQYKTNITLDTITKGTATCYLTNKFSFELTVPSNIGLDPYSSVPGTWLNYSNNVKNAIYNAAVEEVKGDVLNESNLDSMYGAGKILAKYAWLLYVTHYVLQNNSLTTQLLPKLKSAIERFSKNTQKFPLAYDQTWKGLISTADSAADYGNSYYNDHHFHYGYHVIAAAITAKVDRELGGSWLNTVKDWVNDLARDFATPSDDDTYFPAFRSFDWYNGHSWAKGIFASGDGKDQESSSEDYNAYYGLMIWGSVTGDSSLEQRSLIQLGILNKSCNSYFLMADDNKVQPSNFIKNKVTGILFENKIDHTTYFGNNLEYIQMIHAIPITSISSFIRTPTFTREEWDQKLKAIVDSVNDGWKGIIMLNVALFDPNKAYEFFSSSSFSNNYLDNGQSKTWSLTYSGAFASY</sequence>
<keyword evidence="7" id="KW-0961">Cell wall biogenesis/degradation</keyword>
<proteinExistence type="inferred from homology"/>
<protein>
    <recommendedName>
        <fullName evidence="3">glucan endo-1,3-beta-D-glucosidase</fullName>
        <ecNumber evidence="3">3.2.1.39</ecNumber>
    </recommendedName>
</protein>
<comment type="similarity">
    <text evidence="2">Belongs to the glycosyl hydrolase 81 family.</text>
</comment>
<dbReference type="GO" id="GO:0042973">
    <property type="term" value="F:glucan endo-1,3-beta-D-glucosidase activity"/>
    <property type="evidence" value="ECO:0007669"/>
    <property type="project" value="UniProtKB-EC"/>
</dbReference>
<keyword evidence="5" id="KW-0119">Carbohydrate metabolism</keyword>
<evidence type="ECO:0000256" key="6">
    <source>
        <dbReference type="ARBA" id="ARBA00023295"/>
    </source>
</evidence>
<evidence type="ECO:0000259" key="10">
    <source>
        <dbReference type="Pfam" id="PF17652"/>
    </source>
</evidence>
<dbReference type="EMBL" id="CDQK01000005">
    <property type="protein sequence ID" value="CEP23751.1"/>
    <property type="molecule type" value="Genomic_DNA"/>
</dbReference>
<dbReference type="GO" id="GO:0052861">
    <property type="term" value="F:endo-1,3(4)-beta-glucanase activity"/>
    <property type="evidence" value="ECO:0007669"/>
    <property type="project" value="InterPro"/>
</dbReference>
<dbReference type="Gene3D" id="1.10.287.1170">
    <property type="entry name" value="glycoside hydrolase family 81 endo-[beta] glucanase"/>
    <property type="match status" value="1"/>
</dbReference>
<evidence type="ECO:0000256" key="5">
    <source>
        <dbReference type="ARBA" id="ARBA00023277"/>
    </source>
</evidence>
<evidence type="ECO:0000313" key="12">
    <source>
        <dbReference type="Proteomes" id="UP000038830"/>
    </source>
</evidence>
<dbReference type="Gene3D" id="1.20.5.420">
    <property type="entry name" value="Immunoglobulin FC, subunit C"/>
    <property type="match status" value="1"/>
</dbReference>
<dbReference type="GO" id="GO:0009986">
    <property type="term" value="C:cell surface"/>
    <property type="evidence" value="ECO:0007669"/>
    <property type="project" value="TreeGrafter"/>
</dbReference>
<dbReference type="Proteomes" id="UP000038830">
    <property type="component" value="Unassembled WGS sequence"/>
</dbReference>
<evidence type="ECO:0000313" key="11">
    <source>
        <dbReference type="EMBL" id="CEP23751.1"/>
    </source>
</evidence>
<keyword evidence="6" id="KW-0326">Glycosidase</keyword>
<organism evidence="11 12">
    <name type="scientific">Cyberlindnera jadinii (strain ATCC 18201 / CBS 1600 / BCRC 20928 / JCM 3617 / NBRC 0987 / NRRL Y-1542)</name>
    <name type="common">Torula yeast</name>
    <name type="synonym">Candida utilis</name>
    <dbReference type="NCBI Taxonomy" id="983966"/>
    <lineage>
        <taxon>Eukaryota</taxon>
        <taxon>Fungi</taxon>
        <taxon>Dikarya</taxon>
        <taxon>Ascomycota</taxon>
        <taxon>Saccharomycotina</taxon>
        <taxon>Saccharomycetes</taxon>
        <taxon>Phaffomycetales</taxon>
        <taxon>Phaffomycetaceae</taxon>
        <taxon>Cyberlindnera</taxon>
    </lineage>
</organism>
<name>A0A0H5C6N5_CYBJN</name>
<dbReference type="Pfam" id="PF03639">
    <property type="entry name" value="Glyco_hydro_81"/>
    <property type="match status" value="1"/>
</dbReference>
<dbReference type="GO" id="GO:0000272">
    <property type="term" value="P:polysaccharide catabolic process"/>
    <property type="evidence" value="ECO:0007669"/>
    <property type="project" value="UniProtKB-KW"/>
</dbReference>
<dbReference type="FunFam" id="2.70.98.30:FF:000006">
    <property type="entry name" value="Endo-1,3-beta-glucanase Engl1"/>
    <property type="match status" value="1"/>
</dbReference>
<evidence type="ECO:0000256" key="7">
    <source>
        <dbReference type="ARBA" id="ARBA00023316"/>
    </source>
</evidence>
<dbReference type="PANTHER" id="PTHR31983:SF0">
    <property type="entry name" value="GLUCAN ENDO-1,3-BETA-D-GLUCOSIDASE 2"/>
    <property type="match status" value="1"/>
</dbReference>
<dbReference type="Gene3D" id="2.70.98.30">
    <property type="entry name" value="Golgi alpha-mannosidase II, domain 4"/>
    <property type="match status" value="1"/>
</dbReference>
<feature type="domain" description="Glycosyl hydrolase family 81 N-terminal" evidence="9">
    <location>
        <begin position="54"/>
        <end position="367"/>
    </location>
</feature>
<evidence type="ECO:0000256" key="1">
    <source>
        <dbReference type="ARBA" id="ARBA00000382"/>
    </source>
</evidence>
<dbReference type="PANTHER" id="PTHR31983">
    <property type="entry name" value="ENDO-1,3(4)-BETA-GLUCANASE 1"/>
    <property type="match status" value="1"/>
</dbReference>
<dbReference type="InterPro" id="IPR040451">
    <property type="entry name" value="GH81_N"/>
</dbReference>
<dbReference type="AlphaFoldDB" id="A0A0H5C6N5"/>